<keyword evidence="3" id="KW-0804">Transcription</keyword>
<evidence type="ECO:0000313" key="7">
    <source>
        <dbReference type="Proteomes" id="UP000637061"/>
    </source>
</evidence>
<dbReference type="SUPFAM" id="SSF48498">
    <property type="entry name" value="Tetracyclin repressor-like, C-terminal domain"/>
    <property type="match status" value="1"/>
</dbReference>
<dbReference type="Gene3D" id="1.10.10.60">
    <property type="entry name" value="Homeodomain-like"/>
    <property type="match status" value="1"/>
</dbReference>
<evidence type="ECO:0000256" key="1">
    <source>
        <dbReference type="ARBA" id="ARBA00023015"/>
    </source>
</evidence>
<dbReference type="Proteomes" id="UP000637061">
    <property type="component" value="Unassembled WGS sequence"/>
</dbReference>
<dbReference type="Gene3D" id="1.10.357.10">
    <property type="entry name" value="Tetracycline Repressor, domain 2"/>
    <property type="match status" value="1"/>
</dbReference>
<evidence type="ECO:0000313" key="6">
    <source>
        <dbReference type="EMBL" id="MBI6884985.1"/>
    </source>
</evidence>
<evidence type="ECO:0000256" key="4">
    <source>
        <dbReference type="PROSITE-ProRule" id="PRU00335"/>
    </source>
</evidence>
<sequence length="209" mass="22917">MPHDNAVRAPARKGRPRGFDRDEALKRALEVFWERGYEPASVAELCSAMGIKPPSLYAAFGNKAKLFLEAVNYYEEIYWAKAWDDLETSVDLHMGVDEFFQAAAHILSAPDAPCGCMVVLSAINVSPESVEVIDALRAMRMEGRECFKARLARGIEQDHLPASTDISALAAALNTVLEGMAIQARDGDSQAQLKKIAALAQRMIPARPD</sequence>
<proteinExistence type="predicted"/>
<dbReference type="PROSITE" id="PS50977">
    <property type="entry name" value="HTH_TETR_2"/>
    <property type="match status" value="1"/>
</dbReference>
<dbReference type="InterPro" id="IPR011075">
    <property type="entry name" value="TetR_C"/>
</dbReference>
<feature type="DNA-binding region" description="H-T-H motif" evidence="4">
    <location>
        <begin position="41"/>
        <end position="60"/>
    </location>
</feature>
<dbReference type="AlphaFoldDB" id="A0A8I1EE71"/>
<dbReference type="InterPro" id="IPR036271">
    <property type="entry name" value="Tet_transcr_reg_TetR-rel_C_sf"/>
</dbReference>
<dbReference type="GO" id="GO:0003677">
    <property type="term" value="F:DNA binding"/>
    <property type="evidence" value="ECO:0007669"/>
    <property type="project" value="UniProtKB-UniRule"/>
</dbReference>
<dbReference type="InterPro" id="IPR001647">
    <property type="entry name" value="HTH_TetR"/>
</dbReference>
<feature type="domain" description="HTH tetR-type" evidence="5">
    <location>
        <begin position="18"/>
        <end position="78"/>
    </location>
</feature>
<keyword evidence="1" id="KW-0805">Transcription regulation</keyword>
<accession>A0A8I1EE71</accession>
<evidence type="ECO:0000259" key="5">
    <source>
        <dbReference type="PROSITE" id="PS50977"/>
    </source>
</evidence>
<keyword evidence="2 4" id="KW-0238">DNA-binding</keyword>
<organism evidence="6 7">
    <name type="scientific">Pseudomonas putida</name>
    <name type="common">Arthrobacter siderocapsulatus</name>
    <dbReference type="NCBI Taxonomy" id="303"/>
    <lineage>
        <taxon>Bacteria</taxon>
        <taxon>Pseudomonadati</taxon>
        <taxon>Pseudomonadota</taxon>
        <taxon>Gammaproteobacteria</taxon>
        <taxon>Pseudomonadales</taxon>
        <taxon>Pseudomonadaceae</taxon>
        <taxon>Pseudomonas</taxon>
    </lineage>
</organism>
<dbReference type="Pfam" id="PF16925">
    <property type="entry name" value="TetR_C_13"/>
    <property type="match status" value="1"/>
</dbReference>
<evidence type="ECO:0000256" key="2">
    <source>
        <dbReference type="ARBA" id="ARBA00023125"/>
    </source>
</evidence>
<dbReference type="Pfam" id="PF00440">
    <property type="entry name" value="TetR_N"/>
    <property type="match status" value="1"/>
</dbReference>
<dbReference type="EMBL" id="JAEHTE010000014">
    <property type="protein sequence ID" value="MBI6884985.1"/>
    <property type="molecule type" value="Genomic_DNA"/>
</dbReference>
<comment type="caution">
    <text evidence="6">The sequence shown here is derived from an EMBL/GenBank/DDBJ whole genome shotgun (WGS) entry which is preliminary data.</text>
</comment>
<dbReference type="RefSeq" id="WP_198747386.1">
    <property type="nucleotide sequence ID" value="NZ_JAEHTE010000014.1"/>
</dbReference>
<protein>
    <submittedName>
        <fullName evidence="6">TetR/AcrR family transcriptional regulator</fullName>
    </submittedName>
</protein>
<dbReference type="SUPFAM" id="SSF46689">
    <property type="entry name" value="Homeodomain-like"/>
    <property type="match status" value="1"/>
</dbReference>
<dbReference type="PANTHER" id="PTHR47506:SF1">
    <property type="entry name" value="HTH-TYPE TRANSCRIPTIONAL REGULATOR YJDC"/>
    <property type="match status" value="1"/>
</dbReference>
<reference evidence="6" key="1">
    <citation type="submission" date="2020-12" db="EMBL/GenBank/DDBJ databases">
        <title>Enhanced detection system for hospital associated transmission using whole genome sequencing surveillance.</title>
        <authorList>
            <person name="Harrison L.H."/>
            <person name="Van Tyne D."/>
            <person name="Marsh J.W."/>
            <person name="Griffith M.P."/>
            <person name="Snyder D.J."/>
            <person name="Cooper V.S."/>
            <person name="Mustapha M."/>
        </authorList>
    </citation>
    <scope>NUCLEOTIDE SEQUENCE</scope>
    <source>
        <strain evidence="6">PSB00042</strain>
    </source>
</reference>
<evidence type="ECO:0000256" key="3">
    <source>
        <dbReference type="ARBA" id="ARBA00023163"/>
    </source>
</evidence>
<dbReference type="PANTHER" id="PTHR47506">
    <property type="entry name" value="TRANSCRIPTIONAL REGULATORY PROTEIN"/>
    <property type="match status" value="1"/>
</dbReference>
<dbReference type="InterPro" id="IPR009057">
    <property type="entry name" value="Homeodomain-like_sf"/>
</dbReference>
<name>A0A8I1EE71_PSEPU</name>
<gene>
    <name evidence="6" type="ORF">JEU22_13810</name>
</gene>